<comment type="caution">
    <text evidence="2">The sequence shown here is derived from an EMBL/GenBank/DDBJ whole genome shotgun (WGS) entry which is preliminary data.</text>
</comment>
<dbReference type="RefSeq" id="WP_134167636.1">
    <property type="nucleotide sequence ID" value="NZ_SODD01000002.1"/>
</dbReference>
<keyword evidence="3" id="KW-1185">Reference proteome</keyword>
<reference evidence="2 3" key="1">
    <citation type="submission" date="2019-03" db="EMBL/GenBank/DDBJ databases">
        <title>Genomic Encyclopedia of Type Strains, Phase IV (KMG-IV): sequencing the most valuable type-strain genomes for metagenomic binning, comparative biology and taxonomic classification.</title>
        <authorList>
            <person name="Goeker M."/>
        </authorList>
    </citation>
    <scope>NUCLEOTIDE SEQUENCE [LARGE SCALE GENOMIC DNA]</scope>
    <source>
        <strain evidence="2 3">DSM 28867</strain>
    </source>
</reference>
<dbReference type="GO" id="GO:0004792">
    <property type="term" value="F:thiosulfate-cyanide sulfurtransferase activity"/>
    <property type="evidence" value="ECO:0007669"/>
    <property type="project" value="InterPro"/>
</dbReference>
<dbReference type="InterPro" id="IPR001307">
    <property type="entry name" value="Thiosulphate_STrfase_CS"/>
</dbReference>
<dbReference type="PROSITE" id="PS50206">
    <property type="entry name" value="RHODANESE_3"/>
    <property type="match status" value="1"/>
</dbReference>
<dbReference type="EMBL" id="SODD01000002">
    <property type="protein sequence ID" value="TDW26054.1"/>
    <property type="molecule type" value="Genomic_DNA"/>
</dbReference>
<sequence length="95" mass="10804">MNSKFEIQTNELLHMLNTHPLIIDVRQPSEFAHGHIPGAINVPLDKVDQLQLDDEAILVCQTGRQSFVAKLILDEKGYRTKRVIDGMLQWDGPLE</sequence>
<evidence type="ECO:0000313" key="2">
    <source>
        <dbReference type="EMBL" id="TDW26054.1"/>
    </source>
</evidence>
<accession>A0A4V3G9A5</accession>
<dbReference type="SUPFAM" id="SSF52821">
    <property type="entry name" value="Rhodanese/Cell cycle control phosphatase"/>
    <property type="match status" value="1"/>
</dbReference>
<dbReference type="PROSITE" id="PS00380">
    <property type="entry name" value="RHODANESE_1"/>
    <property type="match status" value="1"/>
</dbReference>
<feature type="domain" description="Rhodanese" evidence="1">
    <location>
        <begin position="16"/>
        <end position="92"/>
    </location>
</feature>
<proteinExistence type="predicted"/>
<dbReference type="OrthoDB" id="9800872at2"/>
<evidence type="ECO:0000313" key="3">
    <source>
        <dbReference type="Proteomes" id="UP000294743"/>
    </source>
</evidence>
<gene>
    <name evidence="2" type="ORF">EDD63_10275</name>
</gene>
<dbReference type="PANTHER" id="PTHR43031">
    <property type="entry name" value="FAD-DEPENDENT OXIDOREDUCTASE"/>
    <property type="match status" value="1"/>
</dbReference>
<dbReference type="PANTHER" id="PTHR43031:SF16">
    <property type="entry name" value="OXIDOREDUCTASE"/>
    <property type="match status" value="1"/>
</dbReference>
<dbReference type="AlphaFoldDB" id="A0A4V3G9A5"/>
<dbReference type="Pfam" id="PF00581">
    <property type="entry name" value="Rhodanese"/>
    <property type="match status" value="1"/>
</dbReference>
<evidence type="ECO:0000259" key="1">
    <source>
        <dbReference type="PROSITE" id="PS50206"/>
    </source>
</evidence>
<organism evidence="2 3">
    <name type="scientific">Breznakia blatticola</name>
    <dbReference type="NCBI Taxonomy" id="1754012"/>
    <lineage>
        <taxon>Bacteria</taxon>
        <taxon>Bacillati</taxon>
        <taxon>Bacillota</taxon>
        <taxon>Erysipelotrichia</taxon>
        <taxon>Erysipelotrichales</taxon>
        <taxon>Erysipelotrichaceae</taxon>
        <taxon>Breznakia</taxon>
    </lineage>
</organism>
<dbReference type="InterPro" id="IPR001763">
    <property type="entry name" value="Rhodanese-like_dom"/>
</dbReference>
<name>A0A4V3G9A5_9FIRM</name>
<dbReference type="CDD" id="cd00158">
    <property type="entry name" value="RHOD"/>
    <property type="match status" value="1"/>
</dbReference>
<protein>
    <submittedName>
        <fullName evidence="2">Rhodanese-related sulfurtransferase</fullName>
    </submittedName>
</protein>
<dbReference type="SMART" id="SM00450">
    <property type="entry name" value="RHOD"/>
    <property type="match status" value="1"/>
</dbReference>
<dbReference type="Gene3D" id="3.40.250.10">
    <property type="entry name" value="Rhodanese-like domain"/>
    <property type="match status" value="1"/>
</dbReference>
<dbReference type="InterPro" id="IPR050229">
    <property type="entry name" value="GlpE_sulfurtransferase"/>
</dbReference>
<keyword evidence="2" id="KW-0808">Transferase</keyword>
<dbReference type="InterPro" id="IPR036873">
    <property type="entry name" value="Rhodanese-like_dom_sf"/>
</dbReference>
<dbReference type="Proteomes" id="UP000294743">
    <property type="component" value="Unassembled WGS sequence"/>
</dbReference>